<dbReference type="EMBL" id="WTVQ01000016">
    <property type="protein sequence ID" value="NMG75342.1"/>
    <property type="molecule type" value="Genomic_DNA"/>
</dbReference>
<dbReference type="Proteomes" id="UP000648984">
    <property type="component" value="Unassembled WGS sequence"/>
</dbReference>
<name>A0ABX1QCX4_9RHOO</name>
<evidence type="ECO:0008006" key="4">
    <source>
        <dbReference type="Google" id="ProtNLM"/>
    </source>
</evidence>
<dbReference type="PROSITE" id="PS51257">
    <property type="entry name" value="PROKAR_LIPOPROTEIN"/>
    <property type="match status" value="1"/>
</dbReference>
<gene>
    <name evidence="2" type="ORF">GPA25_11300</name>
</gene>
<evidence type="ECO:0000313" key="3">
    <source>
        <dbReference type="Proteomes" id="UP000648984"/>
    </source>
</evidence>
<feature type="chain" id="PRO_5045618174" description="Lipoprotein" evidence="1">
    <location>
        <begin position="28"/>
        <end position="327"/>
    </location>
</feature>
<evidence type="ECO:0000313" key="2">
    <source>
        <dbReference type="EMBL" id="NMG75342.1"/>
    </source>
</evidence>
<protein>
    <recommendedName>
        <fullName evidence="4">Lipoprotein</fullName>
    </recommendedName>
</protein>
<keyword evidence="3" id="KW-1185">Reference proteome</keyword>
<evidence type="ECO:0000256" key="1">
    <source>
        <dbReference type="SAM" id="SignalP"/>
    </source>
</evidence>
<organism evidence="2 3">
    <name type="scientific">Aromatoleum diolicum</name>
    <dbReference type="NCBI Taxonomy" id="75796"/>
    <lineage>
        <taxon>Bacteria</taxon>
        <taxon>Pseudomonadati</taxon>
        <taxon>Pseudomonadota</taxon>
        <taxon>Betaproteobacteria</taxon>
        <taxon>Rhodocyclales</taxon>
        <taxon>Rhodocyclaceae</taxon>
        <taxon>Aromatoleum</taxon>
    </lineage>
</organism>
<reference evidence="2 3" key="1">
    <citation type="submission" date="2019-12" db="EMBL/GenBank/DDBJ databases">
        <title>Comparative genomics gives insights into the taxonomy of the Azoarcus-Aromatoleum group and reveals separate origins of nif in the plant-associated Azoarcus and non-plant-associated Aromatoleum sub-groups.</title>
        <authorList>
            <person name="Lafos M."/>
            <person name="Maluk M."/>
            <person name="Batista M."/>
            <person name="Junghare M."/>
            <person name="Carmona M."/>
            <person name="Faoro H."/>
            <person name="Cruz L.M."/>
            <person name="Battistoni F."/>
            <person name="De Souza E."/>
            <person name="Pedrosa F."/>
            <person name="Chen W.-M."/>
            <person name="Poole P.S."/>
            <person name="Dixon R.A."/>
            <person name="James E.K."/>
        </authorList>
    </citation>
    <scope>NUCLEOTIDE SEQUENCE [LARGE SCALE GENOMIC DNA]</scope>
    <source>
        <strain evidence="2 3">22Lin</strain>
    </source>
</reference>
<proteinExistence type="predicted"/>
<sequence>MMQGHKNKMLPRLICLLAITASGCQSAGPVAHAPNPVAPPRTACQKADSMWHDRIIPSRYDQLPPLTTPGIFDVLKLLTTRFSVKALTVEGDELEEGRRKLIHAFGAEARLRLVISPGAAGGYTGIFQSGAECVIGRFSLASKPAIDTSIPALALKVFIGGDRPSLNLHLMHSIDDQAGHNFFARTFSNILPPANAFAKRLLASAFERSAVQFGASDPDPGRLTLEHLAGTLPDGARVAAPKTPYQLLVKPTASSRALMQDADAEDDFRLKLAGLPVGQAVYELYTLAEGDPAERARLLGELVLAAPVVSSHYGDEKLYFQHNMARK</sequence>
<comment type="caution">
    <text evidence="2">The sequence shown here is derived from an EMBL/GenBank/DDBJ whole genome shotgun (WGS) entry which is preliminary data.</text>
</comment>
<keyword evidence="1" id="KW-0732">Signal</keyword>
<accession>A0ABX1QCX4</accession>
<feature type="signal peptide" evidence="1">
    <location>
        <begin position="1"/>
        <end position="27"/>
    </location>
</feature>